<dbReference type="InterPro" id="IPR052158">
    <property type="entry name" value="INH-QAR"/>
</dbReference>
<dbReference type="PANTHER" id="PTHR43130:SF3">
    <property type="entry name" value="HTH-TYPE TRANSCRIPTIONAL REGULATOR RV1931C"/>
    <property type="match status" value="1"/>
</dbReference>
<feature type="region of interest" description="Disordered" evidence="3">
    <location>
        <begin position="1"/>
        <end position="34"/>
    </location>
</feature>
<evidence type="ECO:0000313" key="5">
    <source>
        <dbReference type="EMBL" id="PRX43542.1"/>
    </source>
</evidence>
<evidence type="ECO:0000256" key="3">
    <source>
        <dbReference type="SAM" id="MobiDB-lite"/>
    </source>
</evidence>
<dbReference type="SMART" id="SM00342">
    <property type="entry name" value="HTH_ARAC"/>
    <property type="match status" value="1"/>
</dbReference>
<keyword evidence="2" id="KW-0804">Transcription</keyword>
<organism evidence="5 6">
    <name type="scientific">Nonomuraea fuscirosea</name>
    <dbReference type="NCBI Taxonomy" id="1291556"/>
    <lineage>
        <taxon>Bacteria</taxon>
        <taxon>Bacillati</taxon>
        <taxon>Actinomycetota</taxon>
        <taxon>Actinomycetes</taxon>
        <taxon>Streptosporangiales</taxon>
        <taxon>Streptosporangiaceae</taxon>
        <taxon>Nonomuraea</taxon>
    </lineage>
</organism>
<dbReference type="Pfam" id="PF01965">
    <property type="entry name" value="DJ-1_PfpI"/>
    <property type="match status" value="1"/>
</dbReference>
<dbReference type="InterPro" id="IPR018060">
    <property type="entry name" value="HTH_AraC"/>
</dbReference>
<dbReference type="Gene3D" id="1.10.10.60">
    <property type="entry name" value="Homeodomain-like"/>
    <property type="match status" value="1"/>
</dbReference>
<dbReference type="InterPro" id="IPR002818">
    <property type="entry name" value="DJ-1/PfpI"/>
</dbReference>
<name>A0A2T0LKW5_9ACTN</name>
<gene>
    <name evidence="5" type="ORF">B0I32_1558</name>
</gene>
<evidence type="ECO:0000259" key="4">
    <source>
        <dbReference type="PROSITE" id="PS01124"/>
    </source>
</evidence>
<feature type="domain" description="HTH araC/xylS-type" evidence="4">
    <location>
        <begin position="257"/>
        <end position="355"/>
    </location>
</feature>
<dbReference type="GO" id="GO:0043565">
    <property type="term" value="F:sequence-specific DNA binding"/>
    <property type="evidence" value="ECO:0007669"/>
    <property type="project" value="InterPro"/>
</dbReference>
<dbReference type="SUPFAM" id="SSF46689">
    <property type="entry name" value="Homeodomain-like"/>
    <property type="match status" value="2"/>
</dbReference>
<reference evidence="5 6" key="1">
    <citation type="submission" date="2018-03" db="EMBL/GenBank/DDBJ databases">
        <title>Genomic Encyclopedia of Type Strains, Phase III (KMG-III): the genomes of soil and plant-associated and newly described type strains.</title>
        <authorList>
            <person name="Whitman W."/>
        </authorList>
    </citation>
    <scope>NUCLEOTIDE SEQUENCE [LARGE SCALE GENOMIC DNA]</scope>
    <source>
        <strain evidence="5 6">CGMCC 4.7104</strain>
    </source>
</reference>
<dbReference type="GO" id="GO:0003700">
    <property type="term" value="F:DNA-binding transcription factor activity"/>
    <property type="evidence" value="ECO:0007669"/>
    <property type="project" value="InterPro"/>
</dbReference>
<accession>A0A2T0LKW5</accession>
<dbReference type="Pfam" id="PF12833">
    <property type="entry name" value="HTH_18"/>
    <property type="match status" value="1"/>
</dbReference>
<proteinExistence type="predicted"/>
<sequence length="366" mass="39971">MLIDGSPSWSSIGRAWQQQHPHENHQPHGLSTRKPQTPFRSVVAYAPAGVSAFGLSTVSGLFADRSHMGLPRFDFSVCSDSAGRVNTDVGMCLQVRHGLEAMANADLVIVLPSEHRPLSVSLALRRALTDAFHRGALIAAYCSGSFLLAETALLDGLRVTTNRSLSALLAFRHPSVTVEADALYVDQGQVVTGAGAAAGIDMCLHLLRREHGVAVSNAVAREWMITPRRESGLTQYVPNSSEIEARSLADDEDARLAELLLWARNHLSQPLTVTELAKQALMSARTFARRFQAVTGTTPYAWLTDQRLDLAEELLATTTLSIREIAGRVGFRSNGVLRTQFVKRHGISPTDYRHRQRRANGPKPGL</sequence>
<comment type="caution">
    <text evidence="5">The sequence shown here is derived from an EMBL/GenBank/DDBJ whole genome shotgun (WGS) entry which is preliminary data.</text>
</comment>
<dbReference type="Gene3D" id="3.40.50.880">
    <property type="match status" value="1"/>
</dbReference>
<evidence type="ECO:0000313" key="6">
    <source>
        <dbReference type="Proteomes" id="UP000238312"/>
    </source>
</evidence>
<dbReference type="InterPro" id="IPR009057">
    <property type="entry name" value="Homeodomain-like_sf"/>
</dbReference>
<keyword evidence="1" id="KW-0805">Transcription regulation</keyword>
<evidence type="ECO:0000256" key="1">
    <source>
        <dbReference type="ARBA" id="ARBA00023015"/>
    </source>
</evidence>
<dbReference type="SUPFAM" id="SSF52317">
    <property type="entry name" value="Class I glutamine amidotransferase-like"/>
    <property type="match status" value="1"/>
</dbReference>
<dbReference type="PROSITE" id="PS01124">
    <property type="entry name" value="HTH_ARAC_FAMILY_2"/>
    <property type="match status" value="1"/>
</dbReference>
<dbReference type="Proteomes" id="UP000238312">
    <property type="component" value="Unassembled WGS sequence"/>
</dbReference>
<dbReference type="AlphaFoldDB" id="A0A2T0LKW5"/>
<dbReference type="EMBL" id="PVNG01000055">
    <property type="protein sequence ID" value="PRX43542.1"/>
    <property type="molecule type" value="Genomic_DNA"/>
</dbReference>
<dbReference type="CDD" id="cd03137">
    <property type="entry name" value="GATase1_AraC_1"/>
    <property type="match status" value="1"/>
</dbReference>
<dbReference type="PANTHER" id="PTHR43130">
    <property type="entry name" value="ARAC-FAMILY TRANSCRIPTIONAL REGULATOR"/>
    <property type="match status" value="1"/>
</dbReference>
<dbReference type="InterPro" id="IPR029062">
    <property type="entry name" value="Class_I_gatase-like"/>
</dbReference>
<protein>
    <submittedName>
        <fullName evidence="5">Transcriptional regulator GlxA family with amidase domain</fullName>
    </submittedName>
</protein>
<evidence type="ECO:0000256" key="2">
    <source>
        <dbReference type="ARBA" id="ARBA00023163"/>
    </source>
</evidence>
<keyword evidence="6" id="KW-1185">Reference proteome</keyword>